<evidence type="ECO:0000313" key="6">
    <source>
        <dbReference type="Proteomes" id="UP000032900"/>
    </source>
</evidence>
<dbReference type="Proteomes" id="UP000032900">
    <property type="component" value="Unassembled WGS sequence"/>
</dbReference>
<keyword evidence="2" id="KW-0540">Nuclease</keyword>
<feature type="signal peptide" evidence="4">
    <location>
        <begin position="1"/>
        <end position="26"/>
    </location>
</feature>
<gene>
    <name evidence="5" type="ORF">JCM15548_11573</name>
</gene>
<name>A0A0E9LVS5_9BACT</name>
<protein>
    <recommendedName>
        <fullName evidence="7">Secretion system C-terminal sorting domain-containing protein</fullName>
    </recommendedName>
</protein>
<proteinExistence type="inferred from homology"/>
<evidence type="ECO:0008006" key="7">
    <source>
        <dbReference type="Google" id="ProtNLM"/>
    </source>
</evidence>
<dbReference type="PANTHER" id="PTHR33607:SF2">
    <property type="entry name" value="ENDONUCLEASE-1"/>
    <property type="match status" value="1"/>
</dbReference>
<evidence type="ECO:0000256" key="1">
    <source>
        <dbReference type="ARBA" id="ARBA00006429"/>
    </source>
</evidence>
<dbReference type="Pfam" id="PF04231">
    <property type="entry name" value="Endonuclease_1"/>
    <property type="match status" value="1"/>
</dbReference>
<accession>A0A0E9LVS5</accession>
<dbReference type="InterPro" id="IPR044925">
    <property type="entry name" value="His-Me_finger_sf"/>
</dbReference>
<comment type="similarity">
    <text evidence="1">Belongs to the EndA/NucM nuclease family.</text>
</comment>
<dbReference type="InterPro" id="IPR026444">
    <property type="entry name" value="Secre_tail"/>
</dbReference>
<dbReference type="AlphaFoldDB" id="A0A0E9LVS5"/>
<dbReference type="OrthoDB" id="9770276at2"/>
<dbReference type="STRING" id="1236989.JCM15548_11573"/>
<organism evidence="5 6">
    <name type="scientific">Geofilum rubicundum JCM 15548</name>
    <dbReference type="NCBI Taxonomy" id="1236989"/>
    <lineage>
        <taxon>Bacteria</taxon>
        <taxon>Pseudomonadati</taxon>
        <taxon>Bacteroidota</taxon>
        <taxon>Bacteroidia</taxon>
        <taxon>Marinilabiliales</taxon>
        <taxon>Marinilabiliaceae</taxon>
        <taxon>Geofilum</taxon>
    </lineage>
</organism>
<keyword evidence="3" id="KW-0378">Hydrolase</keyword>
<dbReference type="NCBIfam" id="TIGR04183">
    <property type="entry name" value="Por_Secre_tail"/>
    <property type="match status" value="1"/>
</dbReference>
<dbReference type="GO" id="GO:0004518">
    <property type="term" value="F:nuclease activity"/>
    <property type="evidence" value="ECO:0007669"/>
    <property type="project" value="UniProtKB-KW"/>
</dbReference>
<feature type="chain" id="PRO_5002428546" description="Secretion system C-terminal sorting domain-containing protein" evidence="4">
    <location>
        <begin position="27"/>
        <end position="759"/>
    </location>
</feature>
<dbReference type="RefSeq" id="WP_062123660.1">
    <property type="nucleotide sequence ID" value="NZ_BAZW01000008.1"/>
</dbReference>
<dbReference type="GO" id="GO:0016787">
    <property type="term" value="F:hydrolase activity"/>
    <property type="evidence" value="ECO:0007669"/>
    <property type="project" value="UniProtKB-KW"/>
</dbReference>
<dbReference type="EMBL" id="BAZW01000008">
    <property type="protein sequence ID" value="GAO29393.1"/>
    <property type="molecule type" value="Genomic_DNA"/>
</dbReference>
<comment type="caution">
    <text evidence="5">The sequence shown here is derived from an EMBL/GenBank/DDBJ whole genome shotgun (WGS) entry which is preliminary data.</text>
</comment>
<evidence type="ECO:0000256" key="4">
    <source>
        <dbReference type="SAM" id="SignalP"/>
    </source>
</evidence>
<keyword evidence="6" id="KW-1185">Reference proteome</keyword>
<dbReference type="PANTHER" id="PTHR33607">
    <property type="entry name" value="ENDONUCLEASE-1"/>
    <property type="match status" value="1"/>
</dbReference>
<sequence length="759" mass="84676">MKHFTPLFRLVLWTFLSAGFGWSVTAQQTIAYWNFNGPDFSGNWPQPIAATLGEASISYTFSQTASFAGTGINGLENETNGGSFCPQGGTDNENNGRWLQLSLPTLTVSEMTLTYATRKTSTGFSTHDIQYTVDGSNWVSYQVNDLSGYENNWVSSQVETVIFTGIEEMTNNEDFAIRIVVDGATSNNGNTRIDNLLLQTSEGVMQTEARLQSFHIGDTDVLSLAHIEVEDVSADAGAFYQVEDFSLLSGISLSTVSHTATMEVFVNSVLLEPSAYADQVWDAEDVIVVTVTAEDPQYVRHYKVTLLQLTFPEGFSISGELYDFKEVVVGNTSDVQFFYLSAGGLTEDLVLTVPDGFGISVDCRQAYSGSLTIPHADGDFIDKRVFVNFVPTEVKDYSGSLVIQSGQDEGGLLLSGSGISSNIPDGYYSAATGEKKELMTRLHQIINSHDVIYYSQIWTVIGAADRKFNDKIWDMYSSLPCAEPPYEFEYSVDQDKGIDTNTEGIYYNREHSWPSSWWGGSDTDTMYTDVHHIFPSDKVVNSQRGNFPFGEVGDVQWLSLNGSLLGVNSFGSEYTGAVFEPIDAYKGDFARAWFYFVTRYQHRLLGWSDDYMVNLVLNGNDWPVFKPWLLEMLLEWHRHDPVSQKEIIRNDAIALYQGNRNPYIDHPELVDQVFSIETSDPLFQIGDVQAFPNPFDQVIRLSDLPDAYSGLKVCDGMGREVYATNGRVTDINTSNWLPGVYFVVIYDNGRPSTTIKMIK</sequence>
<evidence type="ECO:0000256" key="2">
    <source>
        <dbReference type="ARBA" id="ARBA00022722"/>
    </source>
</evidence>
<dbReference type="SUPFAM" id="SSF54060">
    <property type="entry name" value="His-Me finger endonucleases"/>
    <property type="match status" value="1"/>
</dbReference>
<reference evidence="5 6" key="1">
    <citation type="journal article" date="2015" name="Microbes Environ.">
        <title>Distribution and evolution of nitrogen fixation genes in the phylum bacteroidetes.</title>
        <authorList>
            <person name="Inoue J."/>
            <person name="Oshima K."/>
            <person name="Suda W."/>
            <person name="Sakamoto M."/>
            <person name="Iino T."/>
            <person name="Noda S."/>
            <person name="Hongoh Y."/>
            <person name="Hattori M."/>
            <person name="Ohkuma M."/>
        </authorList>
    </citation>
    <scope>NUCLEOTIDE SEQUENCE [LARGE SCALE GENOMIC DNA]</scope>
    <source>
        <strain evidence="5">JCM 15548</strain>
    </source>
</reference>
<dbReference type="InterPro" id="IPR007346">
    <property type="entry name" value="Endonuclease-I"/>
</dbReference>
<evidence type="ECO:0000313" key="5">
    <source>
        <dbReference type="EMBL" id="GAO29393.1"/>
    </source>
</evidence>
<keyword evidence="4" id="KW-0732">Signal</keyword>
<evidence type="ECO:0000256" key="3">
    <source>
        <dbReference type="ARBA" id="ARBA00022801"/>
    </source>
</evidence>